<sequence length="326" mass="36924">MNTTATEAKLSANTDISIHSPLSEYTKKLEPGVRQRYLEKNSAIGIDPFLIQNENFQPDCLPPVECTDLLFYLVLETSFYTQHLFKAFRSLEAYNQMVSGFMASVKGHIIGANKFVVLAKGRHSQRLNDSLIPIWTIAEKEGTILSAHCVGTGKEGSLTTANYHINSPGIPPTSILQDESNSADNDVNQRAEKDSKLTEMEKNQQDGNILQTKIAKSVAKVLGTTPLVKTLDKARNALREKRNRNDKYCHDKYKDTLACVQTQVLAAHKSVSQEIEQWEKEFLLQHGFAPTYENYEQEEKIKAAYKKKKLSKELLKYWKITVYIHP</sequence>
<evidence type="ECO:0000313" key="3">
    <source>
        <dbReference type="Proteomes" id="UP000225706"/>
    </source>
</evidence>
<dbReference type="AlphaFoldDB" id="A0A2B4SMP1"/>
<dbReference type="PANTHER" id="PTHR47526">
    <property type="entry name" value="ATP-DEPENDENT DNA HELICASE"/>
    <property type="match status" value="1"/>
</dbReference>
<gene>
    <name evidence="2" type="ORF">AWC38_SpisGene5098</name>
</gene>
<dbReference type="EMBL" id="LSMT01000055">
    <property type="protein sequence ID" value="PFX30140.1"/>
    <property type="molecule type" value="Genomic_DNA"/>
</dbReference>
<accession>A0A2B4SMP1</accession>
<proteinExistence type="predicted"/>
<feature type="region of interest" description="Disordered" evidence="1">
    <location>
        <begin position="169"/>
        <end position="204"/>
    </location>
</feature>
<dbReference type="Proteomes" id="UP000225706">
    <property type="component" value="Unassembled WGS sequence"/>
</dbReference>
<evidence type="ECO:0000256" key="1">
    <source>
        <dbReference type="SAM" id="MobiDB-lite"/>
    </source>
</evidence>
<dbReference type="PANTHER" id="PTHR47526:SF3">
    <property type="entry name" value="PHD-TYPE DOMAIN-CONTAINING PROTEIN"/>
    <property type="match status" value="1"/>
</dbReference>
<feature type="compositionally biased region" description="Polar residues" evidence="1">
    <location>
        <begin position="174"/>
        <end position="186"/>
    </location>
</feature>
<reference evidence="3" key="1">
    <citation type="journal article" date="2017" name="bioRxiv">
        <title>Comparative analysis of the genomes of Stylophora pistillata and Acropora digitifera provides evidence for extensive differences between species of corals.</title>
        <authorList>
            <person name="Voolstra C.R."/>
            <person name="Li Y."/>
            <person name="Liew Y.J."/>
            <person name="Baumgarten S."/>
            <person name="Zoccola D."/>
            <person name="Flot J.-F."/>
            <person name="Tambutte S."/>
            <person name="Allemand D."/>
            <person name="Aranda M."/>
        </authorList>
    </citation>
    <scope>NUCLEOTIDE SEQUENCE [LARGE SCALE GENOMIC DNA]</scope>
</reference>
<name>A0A2B4SMP1_STYPI</name>
<dbReference type="OrthoDB" id="5978557at2759"/>
<protein>
    <submittedName>
        <fullName evidence="2">Uncharacterized protein</fullName>
    </submittedName>
</protein>
<feature type="compositionally biased region" description="Basic and acidic residues" evidence="1">
    <location>
        <begin position="187"/>
        <end position="204"/>
    </location>
</feature>
<organism evidence="2 3">
    <name type="scientific">Stylophora pistillata</name>
    <name type="common">Smooth cauliflower coral</name>
    <dbReference type="NCBI Taxonomy" id="50429"/>
    <lineage>
        <taxon>Eukaryota</taxon>
        <taxon>Metazoa</taxon>
        <taxon>Cnidaria</taxon>
        <taxon>Anthozoa</taxon>
        <taxon>Hexacorallia</taxon>
        <taxon>Scleractinia</taxon>
        <taxon>Astrocoeniina</taxon>
        <taxon>Pocilloporidae</taxon>
        <taxon>Stylophora</taxon>
    </lineage>
</organism>
<keyword evidence="3" id="KW-1185">Reference proteome</keyword>
<comment type="caution">
    <text evidence="2">The sequence shown here is derived from an EMBL/GenBank/DDBJ whole genome shotgun (WGS) entry which is preliminary data.</text>
</comment>
<evidence type="ECO:0000313" key="2">
    <source>
        <dbReference type="EMBL" id="PFX30140.1"/>
    </source>
</evidence>